<evidence type="ECO:0000313" key="2">
    <source>
        <dbReference type="EMBL" id="QBR93442.1"/>
    </source>
</evidence>
<feature type="transmembrane region" description="Helical" evidence="1">
    <location>
        <begin position="116"/>
        <end position="137"/>
    </location>
</feature>
<keyword evidence="1" id="KW-1133">Transmembrane helix</keyword>
<accession>A0A4V1BE55</accession>
<dbReference type="EMBL" id="CP038267">
    <property type="protein sequence ID" value="QBR93442.1"/>
    <property type="molecule type" value="Genomic_DNA"/>
</dbReference>
<dbReference type="Proteomes" id="UP000294894">
    <property type="component" value="Chromosome"/>
</dbReference>
<dbReference type="AlphaFoldDB" id="A0A4V1BE55"/>
<organism evidence="2 3">
    <name type="scientific">Nocardioides euryhalodurans</name>
    <dbReference type="NCBI Taxonomy" id="2518370"/>
    <lineage>
        <taxon>Bacteria</taxon>
        <taxon>Bacillati</taxon>
        <taxon>Actinomycetota</taxon>
        <taxon>Actinomycetes</taxon>
        <taxon>Propionibacteriales</taxon>
        <taxon>Nocardioidaceae</taxon>
        <taxon>Nocardioides</taxon>
    </lineage>
</organism>
<keyword evidence="1" id="KW-0812">Transmembrane</keyword>
<protein>
    <submittedName>
        <fullName evidence="2">Metallophosphoesterase</fullName>
    </submittedName>
</protein>
<dbReference type="OrthoDB" id="5241348at2"/>
<name>A0A4V1BE55_9ACTN</name>
<evidence type="ECO:0000313" key="3">
    <source>
        <dbReference type="Proteomes" id="UP000294894"/>
    </source>
</evidence>
<keyword evidence="3" id="KW-1185">Reference proteome</keyword>
<keyword evidence="1" id="KW-0472">Membrane</keyword>
<dbReference type="KEGG" id="noy:EXE57_15060"/>
<sequence>MTARLLRGFGLAGVWFVVAVSSGLAIFTSSSRDIVLASHDSVVRPTLDGWVVLHTGPVFPDLRLDSGSPIGIDVELGKTTAESPGELVDRYAFIAGQPEGSVAKARDAVADMAYDAAVRGTLIGLVPVVVWLLVGPARRQELWRGARSRRGIAVGVALVVAGVLVWEPWQPDEPSVDEERTWVSLAEFLDGEVTVPESVSGVEVRSDSTVVESRRLVLSAISTYERSKEFYDEAAVAAGDLPLREPEEGETVVVLVSDRHDNIGMDRVARAIGDRAGATAVFDAGDDTSTGKSWEAFSLDSVSEAFEGYDRYGVAGNHDNGTFVRDYLADRGWEMLDGSVVEGPGGAPLIGADDPRASGLGNWRDETDLGFDEVATRLSDEICAAEERVSTALVHDTDLAQPALERGCVDLVVGGHVHVRIGPDRVEGPEGQVGYSFTTGTTGGAAYAIAIGSKPRRDATVSLITYAEGRPVGIQPVVLQTNGQFVVSSFVPLSYEPAAEAR</sequence>
<proteinExistence type="predicted"/>
<dbReference type="SUPFAM" id="SSF56300">
    <property type="entry name" value="Metallo-dependent phosphatases"/>
    <property type="match status" value="1"/>
</dbReference>
<reference evidence="2 3" key="1">
    <citation type="submission" date="2019-03" db="EMBL/GenBank/DDBJ databases">
        <title>Three New Species of Nocardioides, Nocardioides euryhalodurans sp. nov., Nocardioides seonyuensis sp. nov. and Nocardioides eburneoflavus sp. nov., Iolated from Soil.</title>
        <authorList>
            <person name="Roh S.G."/>
            <person name="Lee C."/>
            <person name="Kim M.-K."/>
            <person name="Kim S.B."/>
        </authorList>
    </citation>
    <scope>NUCLEOTIDE SEQUENCE [LARGE SCALE GENOMIC DNA]</scope>
    <source>
        <strain evidence="2 3">MMS17-SY117</strain>
    </source>
</reference>
<feature type="transmembrane region" description="Helical" evidence="1">
    <location>
        <begin position="149"/>
        <end position="166"/>
    </location>
</feature>
<evidence type="ECO:0000256" key="1">
    <source>
        <dbReference type="SAM" id="Phobius"/>
    </source>
</evidence>
<gene>
    <name evidence="2" type="ORF">EXE57_15060</name>
</gene>
<dbReference type="RefSeq" id="WP_135078881.1">
    <property type="nucleotide sequence ID" value="NZ_CP038267.1"/>
</dbReference>
<dbReference type="InterPro" id="IPR029052">
    <property type="entry name" value="Metallo-depent_PP-like"/>
</dbReference>